<dbReference type="AlphaFoldDB" id="A0AAV4ARC8"/>
<dbReference type="InterPro" id="IPR019011">
    <property type="entry name" value="Cryptic/Cripto_CFC-dom"/>
</dbReference>
<evidence type="ECO:0000259" key="5">
    <source>
        <dbReference type="Pfam" id="PF09443"/>
    </source>
</evidence>
<feature type="domain" description="Cryptic/Cripto CFC" evidence="5">
    <location>
        <begin position="24"/>
        <end position="54"/>
    </location>
</feature>
<accession>A0AAV4ARC8</accession>
<dbReference type="EMBL" id="BLXT01004211">
    <property type="protein sequence ID" value="GFO10716.1"/>
    <property type="molecule type" value="Genomic_DNA"/>
</dbReference>
<comment type="caution">
    <text evidence="6">The sequence shown here is derived from an EMBL/GenBank/DDBJ whole genome shotgun (WGS) entry which is preliminary data.</text>
</comment>
<keyword evidence="3" id="KW-0325">Glycoprotein</keyword>
<evidence type="ECO:0000256" key="1">
    <source>
        <dbReference type="ARBA" id="ARBA00022536"/>
    </source>
</evidence>
<evidence type="ECO:0000313" key="6">
    <source>
        <dbReference type="EMBL" id="GFO10716.1"/>
    </source>
</evidence>
<gene>
    <name evidence="6" type="ORF">PoB_003722100</name>
</gene>
<feature type="compositionally biased region" description="Basic residues" evidence="4">
    <location>
        <begin position="125"/>
        <end position="137"/>
    </location>
</feature>
<sequence>MLLTLLVFFRKYYGFRCEYERVPCGPIQHEQWARLGCHLCRCFDARLHCLTNVYHGCEGKPVKEDIQVSDYEDELEIYPMDNEIQANEIGDYQTDDYYYYDDYDSFDYSYTNDKGKGGSPDSKKFKTRNKGKHRRKDSRSASAVMVLSSRLSLLCLCFSLMVCSTRIFLFMSTTFFVS</sequence>
<keyword evidence="7" id="KW-1185">Reference proteome</keyword>
<organism evidence="6 7">
    <name type="scientific">Plakobranchus ocellatus</name>
    <dbReference type="NCBI Taxonomy" id="259542"/>
    <lineage>
        <taxon>Eukaryota</taxon>
        <taxon>Metazoa</taxon>
        <taxon>Spiralia</taxon>
        <taxon>Lophotrochozoa</taxon>
        <taxon>Mollusca</taxon>
        <taxon>Gastropoda</taxon>
        <taxon>Heterobranchia</taxon>
        <taxon>Euthyneura</taxon>
        <taxon>Panpulmonata</taxon>
        <taxon>Sacoglossa</taxon>
        <taxon>Placobranchoidea</taxon>
        <taxon>Plakobranchidae</taxon>
        <taxon>Plakobranchus</taxon>
    </lineage>
</organism>
<protein>
    <submittedName>
        <fullName evidence="6">Teratocarcinoma-derived growth factor</fullName>
    </submittedName>
</protein>
<reference evidence="6 7" key="1">
    <citation type="journal article" date="2021" name="Elife">
        <title>Chloroplast acquisition without the gene transfer in kleptoplastic sea slugs, Plakobranchus ocellatus.</title>
        <authorList>
            <person name="Maeda T."/>
            <person name="Takahashi S."/>
            <person name="Yoshida T."/>
            <person name="Shimamura S."/>
            <person name="Takaki Y."/>
            <person name="Nagai Y."/>
            <person name="Toyoda A."/>
            <person name="Suzuki Y."/>
            <person name="Arimoto A."/>
            <person name="Ishii H."/>
            <person name="Satoh N."/>
            <person name="Nishiyama T."/>
            <person name="Hasebe M."/>
            <person name="Maruyama T."/>
            <person name="Minagawa J."/>
            <person name="Obokata J."/>
            <person name="Shigenobu S."/>
        </authorList>
    </citation>
    <scope>NUCLEOTIDE SEQUENCE [LARGE SCALE GENOMIC DNA]</scope>
</reference>
<name>A0AAV4ARC8_9GAST</name>
<evidence type="ECO:0000256" key="4">
    <source>
        <dbReference type="SAM" id="MobiDB-lite"/>
    </source>
</evidence>
<keyword evidence="2" id="KW-1015">Disulfide bond</keyword>
<feature type="region of interest" description="Disordered" evidence="4">
    <location>
        <begin position="114"/>
        <end position="137"/>
    </location>
</feature>
<feature type="compositionally biased region" description="Basic and acidic residues" evidence="4">
    <location>
        <begin position="114"/>
        <end position="124"/>
    </location>
</feature>
<keyword evidence="1" id="KW-0245">EGF-like domain</keyword>
<dbReference type="Proteomes" id="UP000735302">
    <property type="component" value="Unassembled WGS sequence"/>
</dbReference>
<evidence type="ECO:0000313" key="7">
    <source>
        <dbReference type="Proteomes" id="UP000735302"/>
    </source>
</evidence>
<evidence type="ECO:0000256" key="3">
    <source>
        <dbReference type="ARBA" id="ARBA00023180"/>
    </source>
</evidence>
<dbReference type="SUPFAM" id="SSF57196">
    <property type="entry name" value="EGF/Laminin"/>
    <property type="match status" value="1"/>
</dbReference>
<proteinExistence type="predicted"/>
<dbReference type="Pfam" id="PF09443">
    <property type="entry name" value="CFC"/>
    <property type="match status" value="1"/>
</dbReference>
<evidence type="ECO:0000256" key="2">
    <source>
        <dbReference type="ARBA" id="ARBA00023157"/>
    </source>
</evidence>